<sequence>MMLNYLIPRPQTISILHEVSNEFYFQGSGRLSLKTFSNGRALYETGQGTYAVEEEKYLLLNQGQEYSITIESREPVESFCVFITEEGIEDLKRTLMLPPELLLEDPFDSGDGTTSFMEKTYTNQHMSILLKRLKGAYVHFRHDPVWMEERLHELGSVLLKDHQKVHYERQRLTSIKSSTRAELYRRVQIGHEYLSAYFNRQIIIQDAAVAACMSGNHFLRSYKQLFGRSPHQYLTERRLQEARKMLRTTNLTVTEICMEVGIQSPSSFSLLFSKWYGISPIAFRQKK</sequence>
<dbReference type="SUPFAM" id="SSF46689">
    <property type="entry name" value="Homeodomain-like"/>
    <property type="match status" value="2"/>
</dbReference>
<evidence type="ECO:0000256" key="3">
    <source>
        <dbReference type="ARBA" id="ARBA00023163"/>
    </source>
</evidence>
<evidence type="ECO:0000256" key="2">
    <source>
        <dbReference type="ARBA" id="ARBA00023125"/>
    </source>
</evidence>
<evidence type="ECO:0000313" key="5">
    <source>
        <dbReference type="EMBL" id="MFD1129611.1"/>
    </source>
</evidence>
<comment type="caution">
    <text evidence="5">The sequence shown here is derived from an EMBL/GenBank/DDBJ whole genome shotgun (WGS) entry which is preliminary data.</text>
</comment>
<keyword evidence="1" id="KW-0805">Transcription regulation</keyword>
<proteinExistence type="predicted"/>
<dbReference type="RefSeq" id="WP_251582572.1">
    <property type="nucleotide sequence ID" value="NZ_JBHTKX010000001.1"/>
</dbReference>
<evidence type="ECO:0000313" key="6">
    <source>
        <dbReference type="Proteomes" id="UP001597169"/>
    </source>
</evidence>
<keyword evidence="3" id="KW-0804">Transcription</keyword>
<feature type="domain" description="HTH araC/xylS-type" evidence="4">
    <location>
        <begin position="188"/>
        <end position="286"/>
    </location>
</feature>
<protein>
    <submittedName>
        <fullName evidence="5">Helix-turn-helix transcriptional regulator</fullName>
    </submittedName>
</protein>
<dbReference type="InterPro" id="IPR018062">
    <property type="entry name" value="HTH_AraC-typ_CS"/>
</dbReference>
<accession>A0ABW3Q1J9</accession>
<dbReference type="PANTHER" id="PTHR43280:SF2">
    <property type="entry name" value="HTH-TYPE TRANSCRIPTIONAL REGULATOR EXSA"/>
    <property type="match status" value="1"/>
</dbReference>
<dbReference type="Pfam" id="PF12833">
    <property type="entry name" value="HTH_18"/>
    <property type="match status" value="1"/>
</dbReference>
<gene>
    <name evidence="5" type="ORF">ACFQ3J_15675</name>
</gene>
<dbReference type="PANTHER" id="PTHR43280">
    <property type="entry name" value="ARAC-FAMILY TRANSCRIPTIONAL REGULATOR"/>
    <property type="match status" value="1"/>
</dbReference>
<dbReference type="InterPro" id="IPR018060">
    <property type="entry name" value="HTH_AraC"/>
</dbReference>
<dbReference type="SMART" id="SM00342">
    <property type="entry name" value="HTH_ARAC"/>
    <property type="match status" value="1"/>
</dbReference>
<dbReference type="InterPro" id="IPR009057">
    <property type="entry name" value="Homeodomain-like_sf"/>
</dbReference>
<dbReference type="PROSITE" id="PS00041">
    <property type="entry name" value="HTH_ARAC_FAMILY_1"/>
    <property type="match status" value="1"/>
</dbReference>
<keyword evidence="2" id="KW-0238">DNA-binding</keyword>
<dbReference type="Proteomes" id="UP001597169">
    <property type="component" value="Unassembled WGS sequence"/>
</dbReference>
<evidence type="ECO:0000256" key="1">
    <source>
        <dbReference type="ARBA" id="ARBA00023015"/>
    </source>
</evidence>
<evidence type="ECO:0000259" key="4">
    <source>
        <dbReference type="PROSITE" id="PS01124"/>
    </source>
</evidence>
<name>A0ABW3Q1J9_9BACL</name>
<dbReference type="Gene3D" id="1.10.10.60">
    <property type="entry name" value="Homeodomain-like"/>
    <property type="match status" value="2"/>
</dbReference>
<organism evidence="5 6">
    <name type="scientific">Paenibacillus provencensis</name>
    <dbReference type="NCBI Taxonomy" id="441151"/>
    <lineage>
        <taxon>Bacteria</taxon>
        <taxon>Bacillati</taxon>
        <taxon>Bacillota</taxon>
        <taxon>Bacilli</taxon>
        <taxon>Bacillales</taxon>
        <taxon>Paenibacillaceae</taxon>
        <taxon>Paenibacillus</taxon>
    </lineage>
</organism>
<keyword evidence="6" id="KW-1185">Reference proteome</keyword>
<dbReference type="PROSITE" id="PS01124">
    <property type="entry name" value="HTH_ARAC_FAMILY_2"/>
    <property type="match status" value="1"/>
</dbReference>
<dbReference type="EMBL" id="JBHTKX010000001">
    <property type="protein sequence ID" value="MFD1129611.1"/>
    <property type="molecule type" value="Genomic_DNA"/>
</dbReference>
<reference evidence="6" key="1">
    <citation type="journal article" date="2019" name="Int. J. Syst. Evol. Microbiol.">
        <title>The Global Catalogue of Microorganisms (GCM) 10K type strain sequencing project: providing services to taxonomists for standard genome sequencing and annotation.</title>
        <authorList>
            <consortium name="The Broad Institute Genomics Platform"/>
            <consortium name="The Broad Institute Genome Sequencing Center for Infectious Disease"/>
            <person name="Wu L."/>
            <person name="Ma J."/>
        </authorList>
    </citation>
    <scope>NUCLEOTIDE SEQUENCE [LARGE SCALE GENOMIC DNA]</scope>
    <source>
        <strain evidence="6">CCUG 53519</strain>
    </source>
</reference>